<reference evidence="3" key="1">
    <citation type="submission" date="2014-03" db="EMBL/GenBank/DDBJ databases">
        <title>The Genome Sequence of Puccinia striiformis f. sp. tritici PST-78.</title>
        <authorList>
            <consortium name="The Broad Institute Genome Sequencing Platform"/>
            <person name="Cuomo C."/>
            <person name="Hulbert S."/>
            <person name="Chen X."/>
            <person name="Walker B."/>
            <person name="Young S.K."/>
            <person name="Zeng Q."/>
            <person name="Gargeya S."/>
            <person name="Fitzgerald M."/>
            <person name="Haas B."/>
            <person name="Abouelleil A."/>
            <person name="Alvarado L."/>
            <person name="Arachchi H.M."/>
            <person name="Berlin A.M."/>
            <person name="Chapman S.B."/>
            <person name="Goldberg J."/>
            <person name="Griggs A."/>
            <person name="Gujja S."/>
            <person name="Hansen M."/>
            <person name="Howarth C."/>
            <person name="Imamovic A."/>
            <person name="Larimer J."/>
            <person name="McCowan C."/>
            <person name="Montmayeur A."/>
            <person name="Murphy C."/>
            <person name="Neiman D."/>
            <person name="Pearson M."/>
            <person name="Priest M."/>
            <person name="Roberts A."/>
            <person name="Saif S."/>
            <person name="Shea T."/>
            <person name="Sisk P."/>
            <person name="Sykes S."/>
            <person name="Wortman J."/>
            <person name="Nusbaum C."/>
            <person name="Birren B."/>
        </authorList>
    </citation>
    <scope>NUCLEOTIDE SEQUENCE [LARGE SCALE GENOMIC DNA]</scope>
    <source>
        <strain evidence="3">race PST-78</strain>
    </source>
</reference>
<evidence type="ECO:0000313" key="2">
    <source>
        <dbReference type="EMBL" id="KNF05200.1"/>
    </source>
</evidence>
<feature type="region of interest" description="Disordered" evidence="1">
    <location>
        <begin position="243"/>
        <end position="264"/>
    </location>
</feature>
<protein>
    <submittedName>
        <fullName evidence="2">Uncharacterized protein</fullName>
    </submittedName>
</protein>
<name>A0A0L0W1Q4_9BASI</name>
<gene>
    <name evidence="2" type="ORF">PSTG_01825</name>
</gene>
<dbReference type="EMBL" id="AJIL01000009">
    <property type="protein sequence ID" value="KNF05200.1"/>
    <property type="molecule type" value="Genomic_DNA"/>
</dbReference>
<keyword evidence="3" id="KW-1185">Reference proteome</keyword>
<organism evidence="2 3">
    <name type="scientific">Puccinia striiformis f. sp. tritici PST-78</name>
    <dbReference type="NCBI Taxonomy" id="1165861"/>
    <lineage>
        <taxon>Eukaryota</taxon>
        <taxon>Fungi</taxon>
        <taxon>Dikarya</taxon>
        <taxon>Basidiomycota</taxon>
        <taxon>Pucciniomycotina</taxon>
        <taxon>Pucciniomycetes</taxon>
        <taxon>Pucciniales</taxon>
        <taxon>Pucciniaceae</taxon>
        <taxon>Puccinia</taxon>
    </lineage>
</organism>
<proteinExistence type="predicted"/>
<sequence length="298" mass="34852">MFLQTRALIVYGALLTLVIGMPATYTGARLARRMESAMNVGKDTKGSEIFTHADLKDALAKPEESGLTLMEFNERAGREMGVDSRHINRFVNEYLSGFMDKVFKSEKFELQSLYKDHLEWVKSDKYNDVQVSALSQKMDKNPENQVKGEITLHDYLSKVDDKIFTRDEANDFVDWRLAQKWRSQYKDTEKLDLLDLLEDYMVWAGKDSRLKDNIYVKEWDKTFKHGNPKENETIKQLVERLKQPSETANARITPPSVTDEPKPNQPWYHWRSILHQMGNLWKKLMKRLGTKKPEEKLD</sequence>
<evidence type="ECO:0000256" key="1">
    <source>
        <dbReference type="SAM" id="MobiDB-lite"/>
    </source>
</evidence>
<dbReference type="Proteomes" id="UP000054564">
    <property type="component" value="Unassembled WGS sequence"/>
</dbReference>
<evidence type="ECO:0000313" key="3">
    <source>
        <dbReference type="Proteomes" id="UP000054564"/>
    </source>
</evidence>
<comment type="caution">
    <text evidence="2">The sequence shown here is derived from an EMBL/GenBank/DDBJ whole genome shotgun (WGS) entry which is preliminary data.</text>
</comment>
<dbReference type="AlphaFoldDB" id="A0A0L0W1Q4"/>
<accession>A0A0L0W1Q4</accession>
<dbReference type="OrthoDB" id="10677938at2759"/>